<dbReference type="AlphaFoldDB" id="A0A9Q0H2K6"/>
<proteinExistence type="predicted"/>
<name>A0A9Q0H2K6_9MAGN</name>
<organism evidence="1 2">
    <name type="scientific">Protea cynaroides</name>
    <dbReference type="NCBI Taxonomy" id="273540"/>
    <lineage>
        <taxon>Eukaryota</taxon>
        <taxon>Viridiplantae</taxon>
        <taxon>Streptophyta</taxon>
        <taxon>Embryophyta</taxon>
        <taxon>Tracheophyta</taxon>
        <taxon>Spermatophyta</taxon>
        <taxon>Magnoliopsida</taxon>
        <taxon>Proteales</taxon>
        <taxon>Proteaceae</taxon>
        <taxon>Protea</taxon>
    </lineage>
</organism>
<keyword evidence="2" id="KW-1185">Reference proteome</keyword>
<evidence type="ECO:0000313" key="1">
    <source>
        <dbReference type="EMBL" id="KAJ4956019.1"/>
    </source>
</evidence>
<dbReference type="EMBL" id="JAMYWD010000011">
    <property type="protein sequence ID" value="KAJ4956019.1"/>
    <property type="molecule type" value="Genomic_DNA"/>
</dbReference>
<reference evidence="1" key="1">
    <citation type="journal article" date="2023" name="Plant J.">
        <title>The genome of the king protea, Protea cynaroides.</title>
        <authorList>
            <person name="Chang J."/>
            <person name="Duong T.A."/>
            <person name="Schoeman C."/>
            <person name="Ma X."/>
            <person name="Roodt D."/>
            <person name="Barker N."/>
            <person name="Li Z."/>
            <person name="Van de Peer Y."/>
            <person name="Mizrachi E."/>
        </authorList>
    </citation>
    <scope>NUCLEOTIDE SEQUENCE</scope>
    <source>
        <tissue evidence="1">Young leaves</tissue>
    </source>
</reference>
<sequence>MHLNCSTKFLRGLLSLGIRNRFSMDCECVIESLIEFLPLSLFDQVGYIVNAPHFRWCSSEAFLIRQYSVSASTDSGVVGGQQSIEALQWNGGSLVLNETRWRLGTFQICALCICCGGTNLRRGSAGPLLAAMPSTATSQTGPWLLLLHGQDLNPASNIKGLEVRALTLQWTTFAARLQRRKMSTRH</sequence>
<gene>
    <name evidence="1" type="ORF">NE237_012802</name>
</gene>
<protein>
    <submittedName>
        <fullName evidence="1">Uncharacterized protein</fullName>
    </submittedName>
</protein>
<comment type="caution">
    <text evidence="1">The sequence shown here is derived from an EMBL/GenBank/DDBJ whole genome shotgun (WGS) entry which is preliminary data.</text>
</comment>
<evidence type="ECO:0000313" key="2">
    <source>
        <dbReference type="Proteomes" id="UP001141806"/>
    </source>
</evidence>
<dbReference type="Proteomes" id="UP001141806">
    <property type="component" value="Unassembled WGS sequence"/>
</dbReference>
<accession>A0A9Q0H2K6</accession>